<reference evidence="4" key="1">
    <citation type="submission" date="2017-01" db="EMBL/GenBank/DDBJ databases">
        <title>Comparative genomics of anhydrobiosis in the tardigrade Hypsibius dujardini.</title>
        <authorList>
            <person name="Yoshida Y."/>
            <person name="Koutsovoulos G."/>
            <person name="Laetsch D."/>
            <person name="Stevens L."/>
            <person name="Kumar S."/>
            <person name="Horikawa D."/>
            <person name="Ishino K."/>
            <person name="Komine S."/>
            <person name="Tomita M."/>
            <person name="Blaxter M."/>
            <person name="Arakawa K."/>
        </authorList>
    </citation>
    <scope>NUCLEOTIDE SEQUENCE [LARGE SCALE GENOMIC DNA]</scope>
    <source>
        <strain evidence="4">Z151</strain>
    </source>
</reference>
<evidence type="ECO:0000256" key="2">
    <source>
        <dbReference type="SAM" id="Phobius"/>
    </source>
</evidence>
<dbReference type="AlphaFoldDB" id="A0A1W0WZ61"/>
<feature type="region of interest" description="Disordered" evidence="1">
    <location>
        <begin position="15"/>
        <end position="62"/>
    </location>
</feature>
<feature type="transmembrane region" description="Helical" evidence="2">
    <location>
        <begin position="173"/>
        <end position="193"/>
    </location>
</feature>
<name>A0A1W0WZ61_HYPEX</name>
<accession>A0A1W0WZ61</accession>
<evidence type="ECO:0000313" key="4">
    <source>
        <dbReference type="Proteomes" id="UP000192578"/>
    </source>
</evidence>
<protein>
    <submittedName>
        <fullName evidence="3">Uncharacterized protein</fullName>
    </submittedName>
</protein>
<organism evidence="3 4">
    <name type="scientific">Hypsibius exemplaris</name>
    <name type="common">Freshwater tardigrade</name>
    <dbReference type="NCBI Taxonomy" id="2072580"/>
    <lineage>
        <taxon>Eukaryota</taxon>
        <taxon>Metazoa</taxon>
        <taxon>Ecdysozoa</taxon>
        <taxon>Tardigrada</taxon>
        <taxon>Eutardigrada</taxon>
        <taxon>Parachela</taxon>
        <taxon>Hypsibioidea</taxon>
        <taxon>Hypsibiidae</taxon>
        <taxon>Hypsibius</taxon>
    </lineage>
</organism>
<sequence length="653" mass="74586">MNNFNARYVHFNGQRFPAGTNINSGNPSDSLSMSSMTAAGTSMAASASGNGNDNNASNSITAQSRPLEPKYRRLSDLERNVDRSQAESLKMMRLGHREGHRLLIAPRDFFYRNLLIPVAARAFLLQLWTSYFLIIWWTGLAGILDVIFAHCFIRTEMSFLQDLCFHLSLPTIFRLWTILGAVLLSAASVWNYLQLVRIPPPLFANRMAKLVEFLKTLAFNGPCALVCAAVVCLRPEYQVQHEISRIIPVPDATANSGAISTNTDDATSLSDVFLWEIVLKTVFPALYLMATFVAGNFVHFWLGDFFIGVVKVSPHGPSLLSVQNPFVFLKQLSITICSAVIDAVQPVLLLPGRNFWKYHFLAFAILHAWKLNLLQMRSSLAQLHRFGHLELVDWIALPPVLANLRKPIGWWWCDYLEIQLRAVFLEQLKNQPNFLSGFLSMRIPTRDLNQLDGFVRFWLQPIQDFSRHMHVVQFLVEADQEPRSRRLDFLHWATGQLQHLHDHYAHKSLRTLLEQDFAAYQFACLAKPSVKVIEHVRCVALFAVRAKAVDARNVLGANYGKILEQVAALSVILEKAGERFEDLTDGRLFQQYPNMEPCIRFYIKSYRQLEHLTRLNLSELITILAKDMSELRFKEFPELMPYVDSLFQQTKSR</sequence>
<keyword evidence="4" id="KW-1185">Reference proteome</keyword>
<gene>
    <name evidence="3" type="ORF">BV898_05533</name>
</gene>
<keyword evidence="2" id="KW-0812">Transmembrane</keyword>
<keyword evidence="2" id="KW-0472">Membrane</keyword>
<dbReference type="EMBL" id="MTYJ01000030">
    <property type="protein sequence ID" value="OQV20488.1"/>
    <property type="molecule type" value="Genomic_DNA"/>
</dbReference>
<dbReference type="Proteomes" id="UP000192578">
    <property type="component" value="Unassembled WGS sequence"/>
</dbReference>
<evidence type="ECO:0000313" key="3">
    <source>
        <dbReference type="EMBL" id="OQV20488.1"/>
    </source>
</evidence>
<evidence type="ECO:0000256" key="1">
    <source>
        <dbReference type="SAM" id="MobiDB-lite"/>
    </source>
</evidence>
<keyword evidence="2" id="KW-1133">Transmembrane helix</keyword>
<feature type="compositionally biased region" description="Low complexity" evidence="1">
    <location>
        <begin position="32"/>
        <end position="59"/>
    </location>
</feature>
<proteinExistence type="predicted"/>
<feature type="transmembrane region" description="Helical" evidence="2">
    <location>
        <begin position="282"/>
        <end position="302"/>
    </location>
</feature>
<feature type="transmembrane region" description="Helical" evidence="2">
    <location>
        <begin position="134"/>
        <end position="153"/>
    </location>
</feature>
<feature type="compositionally biased region" description="Polar residues" evidence="1">
    <location>
        <begin position="20"/>
        <end position="31"/>
    </location>
</feature>
<dbReference type="OrthoDB" id="10064573at2759"/>
<comment type="caution">
    <text evidence="3">The sequence shown here is derived from an EMBL/GenBank/DDBJ whole genome shotgun (WGS) entry which is preliminary data.</text>
</comment>